<evidence type="ECO:0000313" key="3">
    <source>
        <dbReference type="Proteomes" id="UP000187203"/>
    </source>
</evidence>
<name>A0A1R3L308_9ROSI</name>
<dbReference type="EMBL" id="AWUE01003619">
    <property type="protein sequence ID" value="OMP13660.1"/>
    <property type="molecule type" value="Genomic_DNA"/>
</dbReference>
<protein>
    <submittedName>
        <fullName evidence="2">Uncharacterized protein</fullName>
    </submittedName>
</protein>
<evidence type="ECO:0000313" key="2">
    <source>
        <dbReference type="EMBL" id="OMP13660.1"/>
    </source>
</evidence>
<sequence length="123" mass="13846">MPDGAPRKIIVVQHKIEHHNTQDIREGAFVGNKFSLTGVRQVSHARNGNGTADYRQRHGIQQPPVKIAVSNGQGCRHGEGRSQQNSRSRRQRLPDQLAFLSVQLQFHGSFQHNENQPDRPQNG</sequence>
<dbReference type="AlphaFoldDB" id="A0A1R3L308"/>
<comment type="caution">
    <text evidence="2">The sequence shown here is derived from an EMBL/GenBank/DDBJ whole genome shotgun (WGS) entry which is preliminary data.</text>
</comment>
<keyword evidence="3" id="KW-1185">Reference proteome</keyword>
<accession>A0A1R3L308</accession>
<feature type="non-terminal residue" evidence="2">
    <location>
        <position position="123"/>
    </location>
</feature>
<feature type="region of interest" description="Disordered" evidence="1">
    <location>
        <begin position="69"/>
        <end position="93"/>
    </location>
</feature>
<evidence type="ECO:0000256" key="1">
    <source>
        <dbReference type="SAM" id="MobiDB-lite"/>
    </source>
</evidence>
<dbReference type="Proteomes" id="UP000187203">
    <property type="component" value="Unassembled WGS sequence"/>
</dbReference>
<gene>
    <name evidence="2" type="ORF">COLO4_01199</name>
</gene>
<reference evidence="3" key="1">
    <citation type="submission" date="2013-09" db="EMBL/GenBank/DDBJ databases">
        <title>Corchorus olitorius genome sequencing.</title>
        <authorList>
            <person name="Alam M."/>
            <person name="Haque M.S."/>
            <person name="Islam M.S."/>
            <person name="Emdad E.M."/>
            <person name="Islam M.M."/>
            <person name="Ahmed B."/>
            <person name="Halim A."/>
            <person name="Hossen Q.M.M."/>
            <person name="Hossain M.Z."/>
            <person name="Ahmed R."/>
            <person name="Khan M.M."/>
            <person name="Islam R."/>
            <person name="Rashid M.M."/>
            <person name="Khan S.A."/>
            <person name="Rahman M.S."/>
            <person name="Alam M."/>
            <person name="Yahiya A.S."/>
            <person name="Khan M.S."/>
            <person name="Azam M.S."/>
            <person name="Haque T."/>
            <person name="Lashkar M.Z.H."/>
            <person name="Akhand A.I."/>
            <person name="Morshed G."/>
            <person name="Roy S."/>
            <person name="Uddin K.S."/>
            <person name="Rabeya T."/>
            <person name="Hossain A.S."/>
            <person name="Chowdhury A."/>
            <person name="Snigdha A.R."/>
            <person name="Mortoza M.S."/>
            <person name="Matin S.A."/>
            <person name="Hoque S.M.E."/>
            <person name="Islam M.K."/>
            <person name="Roy D.K."/>
            <person name="Haider R."/>
            <person name="Moosa M.M."/>
            <person name="Elias S.M."/>
            <person name="Hasan A.M."/>
            <person name="Jahan S."/>
            <person name="Shafiuddin M."/>
            <person name="Mahmood N."/>
            <person name="Shommy N.S."/>
        </authorList>
    </citation>
    <scope>NUCLEOTIDE SEQUENCE [LARGE SCALE GENOMIC DNA]</scope>
    <source>
        <strain evidence="3">cv. O-4</strain>
    </source>
</reference>
<organism evidence="2 3">
    <name type="scientific">Corchorus olitorius</name>
    <dbReference type="NCBI Taxonomy" id="93759"/>
    <lineage>
        <taxon>Eukaryota</taxon>
        <taxon>Viridiplantae</taxon>
        <taxon>Streptophyta</taxon>
        <taxon>Embryophyta</taxon>
        <taxon>Tracheophyta</taxon>
        <taxon>Spermatophyta</taxon>
        <taxon>Magnoliopsida</taxon>
        <taxon>eudicotyledons</taxon>
        <taxon>Gunneridae</taxon>
        <taxon>Pentapetalae</taxon>
        <taxon>rosids</taxon>
        <taxon>malvids</taxon>
        <taxon>Malvales</taxon>
        <taxon>Malvaceae</taxon>
        <taxon>Grewioideae</taxon>
        <taxon>Apeibeae</taxon>
        <taxon>Corchorus</taxon>
    </lineage>
</organism>
<proteinExistence type="predicted"/>